<proteinExistence type="predicted"/>
<keyword evidence="2" id="KW-1185">Reference proteome</keyword>
<name>A0ACC0D175_9PEZI</name>
<accession>A0ACC0D175</accession>
<gene>
    <name evidence="1" type="ORF">F4821DRAFT_260165</name>
</gene>
<protein>
    <submittedName>
        <fullName evidence="1">Uncharacterized protein</fullName>
    </submittedName>
</protein>
<evidence type="ECO:0000313" key="1">
    <source>
        <dbReference type="EMBL" id="KAI6086271.1"/>
    </source>
</evidence>
<organism evidence="1 2">
    <name type="scientific">Hypoxylon rubiginosum</name>
    <dbReference type="NCBI Taxonomy" id="110542"/>
    <lineage>
        <taxon>Eukaryota</taxon>
        <taxon>Fungi</taxon>
        <taxon>Dikarya</taxon>
        <taxon>Ascomycota</taxon>
        <taxon>Pezizomycotina</taxon>
        <taxon>Sordariomycetes</taxon>
        <taxon>Xylariomycetidae</taxon>
        <taxon>Xylariales</taxon>
        <taxon>Hypoxylaceae</taxon>
        <taxon>Hypoxylon</taxon>
    </lineage>
</organism>
<evidence type="ECO:0000313" key="2">
    <source>
        <dbReference type="Proteomes" id="UP001497680"/>
    </source>
</evidence>
<dbReference type="Proteomes" id="UP001497680">
    <property type="component" value="Unassembled WGS sequence"/>
</dbReference>
<sequence>MDGPVLYRADLQGVRLQRPGYLRNRMYRDLIEANERVFAGDHRGASPAQIRALVFEWEGLYPLHQFIPLIHRHGVLQFGDVRVNIEIEMLQPLNIFYHREFFPIQGRYRRRALLPRSMLCPWKLILAVIYAADEIIEPSHNQYTATVYARAFAILALNQAEQWLFKSMTFYFRLHFDSMADGVQHRDNNDARTHAQKQDQRLEDLNTCITMYNGIPNKPMIIPQWRFGYWAVQVVDGYHLIYRHDKISEPLKAALKAAAARARETGEKKDGKTIFLDILAPLLG</sequence>
<dbReference type="EMBL" id="MU394317">
    <property type="protein sequence ID" value="KAI6086271.1"/>
    <property type="molecule type" value="Genomic_DNA"/>
</dbReference>
<comment type="caution">
    <text evidence="1">The sequence shown here is derived from an EMBL/GenBank/DDBJ whole genome shotgun (WGS) entry which is preliminary data.</text>
</comment>
<reference evidence="1 2" key="1">
    <citation type="journal article" date="2022" name="New Phytol.">
        <title>Ecological generalism drives hyperdiversity of secondary metabolite gene clusters in xylarialean endophytes.</title>
        <authorList>
            <person name="Franco M.E.E."/>
            <person name="Wisecaver J.H."/>
            <person name="Arnold A.E."/>
            <person name="Ju Y.M."/>
            <person name="Slot J.C."/>
            <person name="Ahrendt S."/>
            <person name="Moore L.P."/>
            <person name="Eastman K.E."/>
            <person name="Scott K."/>
            <person name="Konkel Z."/>
            <person name="Mondo S.J."/>
            <person name="Kuo A."/>
            <person name="Hayes R.D."/>
            <person name="Haridas S."/>
            <person name="Andreopoulos B."/>
            <person name="Riley R."/>
            <person name="LaButti K."/>
            <person name="Pangilinan J."/>
            <person name="Lipzen A."/>
            <person name="Amirebrahimi M."/>
            <person name="Yan J."/>
            <person name="Adam C."/>
            <person name="Keymanesh K."/>
            <person name="Ng V."/>
            <person name="Louie K."/>
            <person name="Northen T."/>
            <person name="Drula E."/>
            <person name="Henrissat B."/>
            <person name="Hsieh H.M."/>
            <person name="Youens-Clark K."/>
            <person name="Lutzoni F."/>
            <person name="Miadlikowska J."/>
            <person name="Eastwood D.C."/>
            <person name="Hamelin R.C."/>
            <person name="Grigoriev I.V."/>
            <person name="U'Ren J.M."/>
        </authorList>
    </citation>
    <scope>NUCLEOTIDE SEQUENCE [LARGE SCALE GENOMIC DNA]</scope>
    <source>
        <strain evidence="1 2">ER1909</strain>
    </source>
</reference>